<name>A0AAN8E2R0_CHAGU</name>
<keyword evidence="1" id="KW-0812">Transmembrane</keyword>
<protein>
    <submittedName>
        <fullName evidence="2">Uncharacterized protein</fullName>
    </submittedName>
</protein>
<sequence length="106" mass="10944">MGEAEGSVAPGRLEFWSVVAGMVATLVMGEVGLDGIGFWFGRRMPGVLWGNGYCWMEGAGRRGGLGNRGGGPGPGKARSPQGVLKGAKWGLAWVVMGWGIVPGVRG</sequence>
<feature type="transmembrane region" description="Helical" evidence="1">
    <location>
        <begin position="15"/>
        <end position="40"/>
    </location>
</feature>
<proteinExistence type="predicted"/>
<keyword evidence="1" id="KW-0472">Membrane</keyword>
<evidence type="ECO:0000256" key="1">
    <source>
        <dbReference type="SAM" id="Phobius"/>
    </source>
</evidence>
<reference evidence="2 3" key="1">
    <citation type="journal article" date="2023" name="Mol. Biol. Evol.">
        <title>Genomics of Secondarily Temperate Adaptation in the Only Non-Antarctic Icefish.</title>
        <authorList>
            <person name="Rivera-Colon A.G."/>
            <person name="Rayamajhi N."/>
            <person name="Minhas B.F."/>
            <person name="Madrigal G."/>
            <person name="Bilyk K.T."/>
            <person name="Yoon V."/>
            <person name="Hune M."/>
            <person name="Gregory S."/>
            <person name="Cheng C.H.C."/>
            <person name="Catchen J.M."/>
        </authorList>
    </citation>
    <scope>NUCLEOTIDE SEQUENCE [LARGE SCALE GENOMIC DNA]</scope>
    <source>
        <tissue evidence="2">White muscle</tissue>
    </source>
</reference>
<gene>
    <name evidence="2" type="ORF">CgunFtcFv8_027602</name>
</gene>
<keyword evidence="3" id="KW-1185">Reference proteome</keyword>
<comment type="caution">
    <text evidence="2">The sequence shown here is derived from an EMBL/GenBank/DDBJ whole genome shotgun (WGS) entry which is preliminary data.</text>
</comment>
<dbReference type="AlphaFoldDB" id="A0AAN8E2R0"/>
<dbReference type="Proteomes" id="UP001331515">
    <property type="component" value="Unassembled WGS sequence"/>
</dbReference>
<organism evidence="2 3">
    <name type="scientific">Champsocephalus gunnari</name>
    <name type="common">Mackerel icefish</name>
    <dbReference type="NCBI Taxonomy" id="52237"/>
    <lineage>
        <taxon>Eukaryota</taxon>
        <taxon>Metazoa</taxon>
        <taxon>Chordata</taxon>
        <taxon>Craniata</taxon>
        <taxon>Vertebrata</taxon>
        <taxon>Euteleostomi</taxon>
        <taxon>Actinopterygii</taxon>
        <taxon>Neopterygii</taxon>
        <taxon>Teleostei</taxon>
        <taxon>Neoteleostei</taxon>
        <taxon>Acanthomorphata</taxon>
        <taxon>Eupercaria</taxon>
        <taxon>Perciformes</taxon>
        <taxon>Notothenioidei</taxon>
        <taxon>Channichthyidae</taxon>
        <taxon>Champsocephalus</taxon>
    </lineage>
</organism>
<accession>A0AAN8E2R0</accession>
<keyword evidence="1" id="KW-1133">Transmembrane helix</keyword>
<evidence type="ECO:0000313" key="3">
    <source>
        <dbReference type="Proteomes" id="UP001331515"/>
    </source>
</evidence>
<evidence type="ECO:0000313" key="2">
    <source>
        <dbReference type="EMBL" id="KAK5931458.1"/>
    </source>
</evidence>
<dbReference type="EMBL" id="JAURVH010001516">
    <property type="protein sequence ID" value="KAK5931458.1"/>
    <property type="molecule type" value="Genomic_DNA"/>
</dbReference>